<proteinExistence type="inferred from homology"/>
<dbReference type="VEuPathDB" id="TrichDB:TVAGG3_0531290"/>
<dbReference type="AlphaFoldDB" id="A2DEZ8"/>
<sequence>MSKGRFDDFIVLSKHIPLLTTKVNNIVSSITSVDIDKKLKLGAEAQKLATILESKKEDILKSHSSIKISKEQLMIIDDVIKSQKQTISDIDYVVQWISNSKTQLASLKGSGVQLDLSYGNVITNYFCQIFNATAKAHLQLCSVGKQLYKFWQFLRLSSSSNEFSNMNSEIIDSNLQCFTTNSFEYLEQKLTSIFGICYQFIRKLVNVLSPLISPFTTFDWSQYSIESDDFIGEVTGALLPQHYIFKNLSLYTETTKFIALIFSDLVAKKPETMDFFSQIFSETDHINLNENSQISNAELAKLSNLQPDIANRLRQDEIFKQKKFKFHPERVIHLTNLLNELEDHYEFCNSILWIYNDEILALLGFAYYELCICFEFEEQTCNESYKKFDVKTIWEKSFDLLAAIVRLFNKIEIQSTTMQRNYVFNLATQDTEYLQQHIQVFQEFELDQSHMTLVLGLQAIINSLMKDVDLDKFDNGERFDFLPLTVSIGRLIMYCFKNKIANQCSVILQDLDTINRHIQNAQNPIQVIYDTIPIHTIRNFVERTSKVIEPRSTSIDSYRYFLDLYRYIPNSPKSDESFVALYKTYLDRLTSIFENNISISNMTTLIIRQGEYDPKFKPETFSSNFYAEHYNSFKTSASLINKQTMALNCVYSMPQYTIHGTTKVQGKEMLKKAILEKIAKKLSDSEPNPLILISFINVMIQTLQGVARALDVDLVSSIMSELRKQLNCEPSKGFVGNFGDLTLSKKADLLCSLDDISLDGYVSFFTSALGDFVQNGNKKSTYEPFGLRFVGDASSKHPHDLIFAQLPISDLLHTFGYDIGLASIHTLNKKMLEFFNKLTTVFTDNKSVIASWLSQYETSQNRKFPTDFLQSAEFQDASEAMMNIGVSTVLYKMIKRSAQSMTSALFPGFNDAVMAAVSRCVDRKDGLKPQEMLIAEMIGVSEKNYFLRELLKRKILSKFDAKLFLFYLALLFGNTSWDYIHFSDDNDSFTHNMQCLCIAFGTILDNSDILFENSELKLIRNAEKTFFATLAEIASIKREREPESYHPFVILMDHFPYFTKHVPYGVMEQSFPYILIRNAYNIMSKEPDIIKAVVRDDMEYIKNLIAKDPKAVDTRSVYGCTPLLQAVRYNNAKIAKVLMDNHADVNAKSDSGNTPLLISIVLNNEELAKTLIENGAQVNVKNPKGFTPFKLATSEKLRNLIKEKGGK</sequence>
<dbReference type="RefSeq" id="XP_001581976.1">
    <property type="nucleotide sequence ID" value="XM_001581926.1"/>
</dbReference>
<dbReference type="Gene3D" id="1.25.40.20">
    <property type="entry name" value="Ankyrin repeat-containing domain"/>
    <property type="match status" value="1"/>
</dbReference>
<dbReference type="PROSITE" id="PS50088">
    <property type="entry name" value="ANK_REPEAT"/>
    <property type="match status" value="2"/>
</dbReference>
<evidence type="ECO:0000256" key="2">
    <source>
        <dbReference type="PROSITE-ProRule" id="PRU00023"/>
    </source>
</evidence>
<dbReference type="OrthoDB" id="539213at2759"/>
<dbReference type="SMR" id="A2DEZ8"/>
<name>A2DEZ8_TRIV3</name>
<gene>
    <name evidence="3" type="ORF">TVAG_172470</name>
</gene>
<dbReference type="VEuPathDB" id="TrichDB:TVAG_172470"/>
<keyword evidence="4" id="KW-1185">Reference proteome</keyword>
<dbReference type="eggNOG" id="KOG4177">
    <property type="taxonomic scope" value="Eukaryota"/>
</dbReference>
<accession>A2DEZ8</accession>
<reference evidence="3" key="2">
    <citation type="journal article" date="2007" name="Science">
        <title>Draft genome sequence of the sexually transmitted pathogen Trichomonas vaginalis.</title>
        <authorList>
            <person name="Carlton J.M."/>
            <person name="Hirt R.P."/>
            <person name="Silva J.C."/>
            <person name="Delcher A.L."/>
            <person name="Schatz M."/>
            <person name="Zhao Q."/>
            <person name="Wortman J.R."/>
            <person name="Bidwell S.L."/>
            <person name="Alsmark U.C.M."/>
            <person name="Besteiro S."/>
            <person name="Sicheritz-Ponten T."/>
            <person name="Noel C.J."/>
            <person name="Dacks J.B."/>
            <person name="Foster P.G."/>
            <person name="Simillion C."/>
            <person name="Van de Peer Y."/>
            <person name="Miranda-Saavedra D."/>
            <person name="Barton G.J."/>
            <person name="Westrop G.D."/>
            <person name="Mueller S."/>
            <person name="Dessi D."/>
            <person name="Fiori P.L."/>
            <person name="Ren Q."/>
            <person name="Paulsen I."/>
            <person name="Zhang H."/>
            <person name="Bastida-Corcuera F.D."/>
            <person name="Simoes-Barbosa A."/>
            <person name="Brown M.T."/>
            <person name="Hayes R.D."/>
            <person name="Mukherjee M."/>
            <person name="Okumura C.Y."/>
            <person name="Schneider R."/>
            <person name="Smith A.J."/>
            <person name="Vanacova S."/>
            <person name="Villalvazo M."/>
            <person name="Haas B.J."/>
            <person name="Pertea M."/>
            <person name="Feldblyum T.V."/>
            <person name="Utterback T.R."/>
            <person name="Shu C.L."/>
            <person name="Osoegawa K."/>
            <person name="de Jong P.J."/>
            <person name="Hrdy I."/>
            <person name="Horvathova L."/>
            <person name="Zubacova Z."/>
            <person name="Dolezal P."/>
            <person name="Malik S.B."/>
            <person name="Logsdon J.M. Jr."/>
            <person name="Henze K."/>
            <person name="Gupta A."/>
            <person name="Wang C.C."/>
            <person name="Dunne R.L."/>
            <person name="Upcroft J.A."/>
            <person name="Upcroft P."/>
            <person name="White O."/>
            <person name="Salzberg S.L."/>
            <person name="Tang P."/>
            <person name="Chiu C.-H."/>
            <person name="Lee Y.-S."/>
            <person name="Embley T.M."/>
            <person name="Coombs G.H."/>
            <person name="Mottram J.C."/>
            <person name="Tachezy J."/>
            <person name="Fraser-Liggett C.M."/>
            <person name="Johnson P.J."/>
        </authorList>
    </citation>
    <scope>NUCLEOTIDE SEQUENCE [LARGE SCALE GENOMIC DNA]</scope>
    <source>
        <strain evidence="3">G3</strain>
    </source>
</reference>
<feature type="repeat" description="ANK" evidence="2">
    <location>
        <begin position="1118"/>
        <end position="1150"/>
    </location>
</feature>
<dbReference type="InterPro" id="IPR036770">
    <property type="entry name" value="Ankyrin_rpt-contain_sf"/>
</dbReference>
<dbReference type="Proteomes" id="UP000001542">
    <property type="component" value="Unassembled WGS sequence"/>
</dbReference>
<dbReference type="KEGG" id="tva:5466537"/>
<evidence type="ECO:0000313" key="3">
    <source>
        <dbReference type="EMBL" id="EAY20990.1"/>
    </source>
</evidence>
<feature type="repeat" description="ANK" evidence="2">
    <location>
        <begin position="1151"/>
        <end position="1183"/>
    </location>
</feature>
<dbReference type="PANTHER" id="PTHR12093">
    <property type="entry name" value="NCK-ASSOCIATED PROTEIN 1"/>
    <property type="match status" value="1"/>
</dbReference>
<dbReference type="PROSITE" id="PS50297">
    <property type="entry name" value="ANK_REP_REGION"/>
    <property type="match status" value="2"/>
</dbReference>
<dbReference type="InterPro" id="IPR019137">
    <property type="entry name" value="Nck-associated_protein-1"/>
</dbReference>
<dbReference type="PANTHER" id="PTHR12093:SF10">
    <property type="entry name" value="MEMBRANE-ASSOCIATED PROTEIN HEM"/>
    <property type="match status" value="1"/>
</dbReference>
<dbReference type="InParanoid" id="A2DEZ8"/>
<dbReference type="SUPFAM" id="SSF48403">
    <property type="entry name" value="Ankyrin repeat"/>
    <property type="match status" value="1"/>
</dbReference>
<evidence type="ECO:0000256" key="1">
    <source>
        <dbReference type="ARBA" id="ARBA00037947"/>
    </source>
</evidence>
<protein>
    <submittedName>
        <fullName evidence="3">Uncharacterized protein</fullName>
    </submittedName>
</protein>
<comment type="similarity">
    <text evidence="1">Belongs to the HEM-1/HEM-2 family.</text>
</comment>
<organism evidence="3 4">
    <name type="scientific">Trichomonas vaginalis (strain ATCC PRA-98 / G3)</name>
    <dbReference type="NCBI Taxonomy" id="412133"/>
    <lineage>
        <taxon>Eukaryota</taxon>
        <taxon>Metamonada</taxon>
        <taxon>Parabasalia</taxon>
        <taxon>Trichomonadida</taxon>
        <taxon>Trichomonadidae</taxon>
        <taxon>Trichomonas</taxon>
    </lineage>
</organism>
<reference evidence="3" key="1">
    <citation type="submission" date="2006-10" db="EMBL/GenBank/DDBJ databases">
        <authorList>
            <person name="Amadeo P."/>
            <person name="Zhao Q."/>
            <person name="Wortman J."/>
            <person name="Fraser-Liggett C."/>
            <person name="Carlton J."/>
        </authorList>
    </citation>
    <scope>NUCLEOTIDE SEQUENCE</scope>
    <source>
        <strain evidence="3">G3</strain>
    </source>
</reference>
<keyword evidence="2" id="KW-0040">ANK repeat</keyword>
<dbReference type="SMART" id="SM00248">
    <property type="entry name" value="ANK"/>
    <property type="match status" value="2"/>
</dbReference>
<dbReference type="EMBL" id="DS113193">
    <property type="protein sequence ID" value="EAY20990.1"/>
    <property type="molecule type" value="Genomic_DNA"/>
</dbReference>
<evidence type="ECO:0000313" key="4">
    <source>
        <dbReference type="Proteomes" id="UP000001542"/>
    </source>
</evidence>
<dbReference type="InterPro" id="IPR002110">
    <property type="entry name" value="Ankyrin_rpt"/>
</dbReference>
<dbReference type="Pfam" id="PF12796">
    <property type="entry name" value="Ank_2"/>
    <property type="match status" value="1"/>
</dbReference>
<dbReference type="STRING" id="5722.A2DEZ8"/>